<evidence type="ECO:0000256" key="1">
    <source>
        <dbReference type="SAM" id="MobiDB-lite"/>
    </source>
</evidence>
<accession>A0A9P0PI51</accession>
<organism evidence="2 3">
    <name type="scientific">Acanthoscelides obtectus</name>
    <name type="common">Bean weevil</name>
    <name type="synonym">Bruchus obtectus</name>
    <dbReference type="NCBI Taxonomy" id="200917"/>
    <lineage>
        <taxon>Eukaryota</taxon>
        <taxon>Metazoa</taxon>
        <taxon>Ecdysozoa</taxon>
        <taxon>Arthropoda</taxon>
        <taxon>Hexapoda</taxon>
        <taxon>Insecta</taxon>
        <taxon>Pterygota</taxon>
        <taxon>Neoptera</taxon>
        <taxon>Endopterygota</taxon>
        <taxon>Coleoptera</taxon>
        <taxon>Polyphaga</taxon>
        <taxon>Cucujiformia</taxon>
        <taxon>Chrysomeloidea</taxon>
        <taxon>Chrysomelidae</taxon>
        <taxon>Bruchinae</taxon>
        <taxon>Bruchini</taxon>
        <taxon>Acanthoscelides</taxon>
    </lineage>
</organism>
<dbReference type="OrthoDB" id="6359454at2759"/>
<evidence type="ECO:0000313" key="2">
    <source>
        <dbReference type="EMBL" id="CAH1987123.1"/>
    </source>
</evidence>
<feature type="compositionally biased region" description="Polar residues" evidence="1">
    <location>
        <begin position="50"/>
        <end position="66"/>
    </location>
</feature>
<reference evidence="2" key="1">
    <citation type="submission" date="2022-03" db="EMBL/GenBank/DDBJ databases">
        <authorList>
            <person name="Sayadi A."/>
        </authorList>
    </citation>
    <scope>NUCLEOTIDE SEQUENCE</scope>
</reference>
<sequence>MVATFVSKAGHIATILLNEQRTVSADIPPFVCQKSSPSFEKSNPKEESSSTKTMQARTQPKKQGSI</sequence>
<name>A0A9P0PI51_ACAOB</name>
<keyword evidence="3" id="KW-1185">Reference proteome</keyword>
<dbReference type="AlphaFoldDB" id="A0A9P0PI51"/>
<comment type="caution">
    <text evidence="2">The sequence shown here is derived from an EMBL/GenBank/DDBJ whole genome shotgun (WGS) entry which is preliminary data.</text>
</comment>
<proteinExistence type="predicted"/>
<gene>
    <name evidence="2" type="ORF">ACAOBT_LOCUS17678</name>
</gene>
<dbReference type="Proteomes" id="UP001152888">
    <property type="component" value="Unassembled WGS sequence"/>
</dbReference>
<dbReference type="EMBL" id="CAKOFQ010007011">
    <property type="protein sequence ID" value="CAH1987123.1"/>
    <property type="molecule type" value="Genomic_DNA"/>
</dbReference>
<protein>
    <submittedName>
        <fullName evidence="2">Uncharacterized protein</fullName>
    </submittedName>
</protein>
<feature type="region of interest" description="Disordered" evidence="1">
    <location>
        <begin position="26"/>
        <end position="66"/>
    </location>
</feature>
<evidence type="ECO:0000313" key="3">
    <source>
        <dbReference type="Proteomes" id="UP001152888"/>
    </source>
</evidence>